<evidence type="ECO:0000256" key="1">
    <source>
        <dbReference type="SAM" id="MobiDB-lite"/>
    </source>
</evidence>
<evidence type="ECO:0000313" key="3">
    <source>
        <dbReference type="EMBL" id="TVY31852.1"/>
    </source>
</evidence>
<organism evidence="3 4">
    <name type="scientific">Lachnellula subtilissima</name>
    <dbReference type="NCBI Taxonomy" id="602034"/>
    <lineage>
        <taxon>Eukaryota</taxon>
        <taxon>Fungi</taxon>
        <taxon>Dikarya</taxon>
        <taxon>Ascomycota</taxon>
        <taxon>Pezizomycotina</taxon>
        <taxon>Leotiomycetes</taxon>
        <taxon>Helotiales</taxon>
        <taxon>Lachnaceae</taxon>
        <taxon>Lachnellula</taxon>
    </lineage>
</organism>
<name>A0A8H8RC62_9HELO</name>
<dbReference type="PANTHER" id="PTHR39476">
    <property type="entry name" value="NADH:UBIQUINONE OXIDOREDUCTASE 6.6KD SUBUNIT"/>
    <property type="match status" value="1"/>
</dbReference>
<evidence type="ECO:0000256" key="2">
    <source>
        <dbReference type="SAM" id="Phobius"/>
    </source>
</evidence>
<feature type="transmembrane region" description="Helical" evidence="2">
    <location>
        <begin position="40"/>
        <end position="60"/>
    </location>
</feature>
<dbReference type="OrthoDB" id="15108at2759"/>
<sequence length="80" mass="9458">MAGHGHHFRRSRRARPGVGQIQQADMVTNRHKYFRWTGRTARITFAYMVAFPALMGYIAYKYEGKFEMRGKRRGDTIVEY</sequence>
<proteinExistence type="predicted"/>
<feature type="region of interest" description="Disordered" evidence="1">
    <location>
        <begin position="1"/>
        <end position="20"/>
    </location>
</feature>
<dbReference type="PANTHER" id="PTHR39476:SF1">
    <property type="entry name" value="NADH DEHYDROGENASE [UBIQUINONE] 1 BETA SUBCOMPLEX SUBUNIT 4"/>
    <property type="match status" value="1"/>
</dbReference>
<keyword evidence="2" id="KW-1133">Transmembrane helix</keyword>
<keyword evidence="2" id="KW-0812">Transmembrane</keyword>
<reference evidence="3 4" key="1">
    <citation type="submission" date="2018-05" db="EMBL/GenBank/DDBJ databases">
        <title>Genome sequencing and assembly of the regulated plant pathogen Lachnellula willkommii and related sister species for the development of diagnostic species identification markers.</title>
        <authorList>
            <person name="Giroux E."/>
            <person name="Bilodeau G."/>
        </authorList>
    </citation>
    <scope>NUCLEOTIDE SEQUENCE [LARGE SCALE GENOMIC DNA]</scope>
    <source>
        <strain evidence="3 4">CBS 197.66</strain>
    </source>
</reference>
<dbReference type="EMBL" id="QGMJ01001255">
    <property type="protein sequence ID" value="TVY31852.1"/>
    <property type="molecule type" value="Genomic_DNA"/>
</dbReference>
<feature type="compositionally biased region" description="Basic residues" evidence="1">
    <location>
        <begin position="1"/>
        <end position="15"/>
    </location>
</feature>
<dbReference type="AlphaFoldDB" id="A0A8H8RC62"/>
<evidence type="ECO:0000313" key="4">
    <source>
        <dbReference type="Proteomes" id="UP000462212"/>
    </source>
</evidence>
<protein>
    <recommendedName>
        <fullName evidence="5">NADH dehydrogenase [ubiquinone] 1 beta subcomplex subunit 4</fullName>
    </recommendedName>
</protein>
<gene>
    <name evidence="3" type="ORF">LSUB1_G008633</name>
</gene>
<accession>A0A8H8RC62</accession>
<dbReference type="Proteomes" id="UP000462212">
    <property type="component" value="Unassembled WGS sequence"/>
</dbReference>
<comment type="caution">
    <text evidence="3">The sequence shown here is derived from an EMBL/GenBank/DDBJ whole genome shotgun (WGS) entry which is preliminary data.</text>
</comment>
<keyword evidence="2" id="KW-0472">Membrane</keyword>
<evidence type="ECO:0008006" key="5">
    <source>
        <dbReference type="Google" id="ProtNLM"/>
    </source>
</evidence>
<keyword evidence="4" id="KW-1185">Reference proteome</keyword>